<keyword evidence="1" id="KW-1133">Transmembrane helix</keyword>
<dbReference type="SUPFAM" id="SSF50800">
    <property type="entry name" value="PK beta-barrel domain-like"/>
    <property type="match status" value="1"/>
</dbReference>
<feature type="domain" description="MOSC" evidence="2">
    <location>
        <begin position="205"/>
        <end position="361"/>
    </location>
</feature>
<dbReference type="GO" id="GO:0003824">
    <property type="term" value="F:catalytic activity"/>
    <property type="evidence" value="ECO:0007669"/>
    <property type="project" value="InterPro"/>
</dbReference>
<evidence type="ECO:0000256" key="1">
    <source>
        <dbReference type="SAM" id="Phobius"/>
    </source>
</evidence>
<dbReference type="GO" id="GO:0030151">
    <property type="term" value="F:molybdenum ion binding"/>
    <property type="evidence" value="ECO:0007669"/>
    <property type="project" value="InterPro"/>
</dbReference>
<evidence type="ECO:0000259" key="2">
    <source>
        <dbReference type="PROSITE" id="PS51340"/>
    </source>
</evidence>
<dbReference type="EMBL" id="HBUF01322278">
    <property type="protein sequence ID" value="CAG6695209.1"/>
    <property type="molecule type" value="Transcribed_RNA"/>
</dbReference>
<proteinExistence type="predicted"/>
<dbReference type="EMBL" id="HBUF01322275">
    <property type="protein sequence ID" value="CAG6695206.1"/>
    <property type="molecule type" value="Transcribed_RNA"/>
</dbReference>
<name>A0A8D8XHK4_9HEMI</name>
<keyword evidence="1" id="KW-0812">Transmembrane</keyword>
<protein>
    <submittedName>
        <fullName evidence="3">Mitochondrial amidoxime-reducing component 1</fullName>
    </submittedName>
</protein>
<dbReference type="Pfam" id="PF03476">
    <property type="entry name" value="MOSC_N"/>
    <property type="match status" value="1"/>
</dbReference>
<dbReference type="AlphaFoldDB" id="A0A8D8XHK4"/>
<dbReference type="InterPro" id="IPR011037">
    <property type="entry name" value="Pyrv_Knase-like_insert_dom_sf"/>
</dbReference>
<accession>A0A8D8XHK4</accession>
<reference evidence="3" key="1">
    <citation type="submission" date="2021-05" db="EMBL/GenBank/DDBJ databases">
        <authorList>
            <person name="Alioto T."/>
            <person name="Alioto T."/>
            <person name="Gomez Garrido J."/>
        </authorList>
    </citation>
    <scope>NUCLEOTIDE SEQUENCE</scope>
</reference>
<dbReference type="PANTHER" id="PTHR36930">
    <property type="entry name" value="METAL-SULFUR CLUSTER BIOSYNTHESIS PROTEINS YUAD-RELATED"/>
    <property type="match status" value="1"/>
</dbReference>
<dbReference type="Pfam" id="PF03473">
    <property type="entry name" value="MOSC"/>
    <property type="match status" value="1"/>
</dbReference>
<dbReference type="InterPro" id="IPR005302">
    <property type="entry name" value="MoCF_Sase_C"/>
</dbReference>
<dbReference type="InterPro" id="IPR005303">
    <property type="entry name" value="MOCOS_middle"/>
</dbReference>
<dbReference type="EMBL" id="HBUF01322276">
    <property type="protein sequence ID" value="CAG6695207.1"/>
    <property type="molecule type" value="Transcribed_RNA"/>
</dbReference>
<organism evidence="3">
    <name type="scientific">Cacopsylla melanoneura</name>
    <dbReference type="NCBI Taxonomy" id="428564"/>
    <lineage>
        <taxon>Eukaryota</taxon>
        <taxon>Metazoa</taxon>
        <taxon>Ecdysozoa</taxon>
        <taxon>Arthropoda</taxon>
        <taxon>Hexapoda</taxon>
        <taxon>Insecta</taxon>
        <taxon>Pterygota</taxon>
        <taxon>Neoptera</taxon>
        <taxon>Paraneoptera</taxon>
        <taxon>Hemiptera</taxon>
        <taxon>Sternorrhyncha</taxon>
        <taxon>Psylloidea</taxon>
        <taxon>Psyllidae</taxon>
        <taxon>Psyllinae</taxon>
        <taxon>Cacopsylla</taxon>
    </lineage>
</organism>
<feature type="transmembrane region" description="Helical" evidence="1">
    <location>
        <begin position="7"/>
        <end position="27"/>
    </location>
</feature>
<dbReference type="InterPro" id="IPR052716">
    <property type="entry name" value="MOSC_domain"/>
</dbReference>
<dbReference type="SUPFAM" id="SSF141673">
    <property type="entry name" value="MOSC N-terminal domain-like"/>
    <property type="match status" value="1"/>
</dbReference>
<dbReference type="EMBL" id="HBUF01322277">
    <property type="protein sequence ID" value="CAG6695208.1"/>
    <property type="molecule type" value="Transcribed_RNA"/>
</dbReference>
<evidence type="ECO:0000313" key="3">
    <source>
        <dbReference type="EMBL" id="CAG6695209.1"/>
    </source>
</evidence>
<keyword evidence="1" id="KW-0472">Membrane</keyword>
<sequence length="365" mass="42161">MNFTQDRMLSSIMMASAGAIAMGYLYWHKHLRYSRPKCELPERWTPVGRVSTILMYPLKSGYYKELDDAFCNLKGIEERENMQPCILRDRNFVLFDRAKGKFITAKVYEKITMVDVNVRGQLPIVEFSLRNGYTGNCLPYGPLEIDVVKVLNEAKTMKFKMHFNEEVKAYDCGDAASAWFSRYLLKSNTTRDIRLGMCCDDDRTIANSWDRYSDVYNLLSDEDTGRYSDIASYMIVNEESVNDLNTRVPCEEKFTSHYFRPNIVVKDCIPYEEDTWDWIKIGDAIFRVVKPCTRCIAITINPETGIKNSALEPIRTLRQYRRLGDIDQKAKHLEGQSPVMGVYAGLYHLGVIKPDDIVFVSSHQK</sequence>
<dbReference type="GO" id="GO:0030170">
    <property type="term" value="F:pyridoxal phosphate binding"/>
    <property type="evidence" value="ECO:0007669"/>
    <property type="project" value="InterPro"/>
</dbReference>
<dbReference type="PANTHER" id="PTHR36930:SF1">
    <property type="entry name" value="MOSC DOMAIN-CONTAINING PROTEIN"/>
    <property type="match status" value="1"/>
</dbReference>
<dbReference type="PROSITE" id="PS51340">
    <property type="entry name" value="MOSC"/>
    <property type="match status" value="1"/>
</dbReference>